<dbReference type="InterPro" id="IPR013249">
    <property type="entry name" value="RNA_pol_sigma70_r4_t2"/>
</dbReference>
<dbReference type="GO" id="GO:0003677">
    <property type="term" value="F:DNA binding"/>
    <property type="evidence" value="ECO:0007669"/>
    <property type="project" value="InterPro"/>
</dbReference>
<dbReference type="SUPFAM" id="SSF88659">
    <property type="entry name" value="Sigma3 and sigma4 domains of RNA polymerase sigma factors"/>
    <property type="match status" value="1"/>
</dbReference>
<dbReference type="EMBL" id="SDHW01000008">
    <property type="protein sequence ID" value="RXK57852.1"/>
    <property type="molecule type" value="Genomic_DNA"/>
</dbReference>
<keyword evidence="8" id="KW-1185">Reference proteome</keyword>
<keyword evidence="2" id="KW-0805">Transcription regulation</keyword>
<keyword evidence="3" id="KW-0731">Sigma factor</keyword>
<dbReference type="Pfam" id="PF04542">
    <property type="entry name" value="Sigma70_r2"/>
    <property type="match status" value="1"/>
</dbReference>
<dbReference type="Gene3D" id="1.10.1740.10">
    <property type="match status" value="1"/>
</dbReference>
<protein>
    <submittedName>
        <fullName evidence="7">Sigma-70 family RNA polymerase sigma factor</fullName>
    </submittedName>
</protein>
<evidence type="ECO:0000313" key="8">
    <source>
        <dbReference type="Proteomes" id="UP000290204"/>
    </source>
</evidence>
<name>A0A4Q1CEF3_9BACT</name>
<dbReference type="InterPro" id="IPR036388">
    <property type="entry name" value="WH-like_DNA-bd_sf"/>
</dbReference>
<dbReference type="GO" id="GO:0006352">
    <property type="term" value="P:DNA-templated transcription initiation"/>
    <property type="evidence" value="ECO:0007669"/>
    <property type="project" value="InterPro"/>
</dbReference>
<dbReference type="NCBIfam" id="TIGR02937">
    <property type="entry name" value="sigma70-ECF"/>
    <property type="match status" value="1"/>
</dbReference>
<keyword evidence="4" id="KW-0804">Transcription</keyword>
<proteinExistence type="inferred from homology"/>
<evidence type="ECO:0000256" key="1">
    <source>
        <dbReference type="ARBA" id="ARBA00010641"/>
    </source>
</evidence>
<sequence>MDSNGFHNKDEQELWRSFVSGNDQSLETLYRRYFDELYNYGNKWLNNPSLTQDSIQDLFVKLMRNRSNLTIPDSVKYYLLRSFRSIVLDKLKVNDRMKLMDEPKEHMFQVELCPEEQMIGQEEDKRLQKQLTEAIQQLTPRQREAVFLKYQEGLSYPEIAEMLALSQKATYKLVARAIQTLRTITDSATLIIAFFLYT</sequence>
<dbReference type="PANTHER" id="PTHR43133:SF46">
    <property type="entry name" value="RNA POLYMERASE SIGMA-70 FACTOR ECF SUBFAMILY"/>
    <property type="match status" value="1"/>
</dbReference>
<dbReference type="Gene3D" id="1.10.10.10">
    <property type="entry name" value="Winged helix-like DNA-binding domain superfamily/Winged helix DNA-binding domain"/>
    <property type="match status" value="1"/>
</dbReference>
<dbReference type="InterPro" id="IPR013325">
    <property type="entry name" value="RNA_pol_sigma_r2"/>
</dbReference>
<evidence type="ECO:0000313" key="7">
    <source>
        <dbReference type="EMBL" id="RXK57852.1"/>
    </source>
</evidence>
<evidence type="ECO:0000256" key="2">
    <source>
        <dbReference type="ARBA" id="ARBA00023015"/>
    </source>
</evidence>
<reference evidence="7 8" key="1">
    <citation type="submission" date="2019-01" db="EMBL/GenBank/DDBJ databases">
        <title>Lacibacter sp. strain TTM-7.</title>
        <authorList>
            <person name="Chen W.-M."/>
        </authorList>
    </citation>
    <scope>NUCLEOTIDE SEQUENCE [LARGE SCALE GENOMIC DNA]</scope>
    <source>
        <strain evidence="7 8">TTM-7</strain>
    </source>
</reference>
<feature type="domain" description="RNA polymerase sigma-70 region 2" evidence="5">
    <location>
        <begin position="29"/>
        <end position="96"/>
    </location>
</feature>
<evidence type="ECO:0000256" key="4">
    <source>
        <dbReference type="ARBA" id="ARBA00023163"/>
    </source>
</evidence>
<dbReference type="CDD" id="cd06171">
    <property type="entry name" value="Sigma70_r4"/>
    <property type="match status" value="1"/>
</dbReference>
<evidence type="ECO:0000256" key="3">
    <source>
        <dbReference type="ARBA" id="ARBA00023082"/>
    </source>
</evidence>
<dbReference type="AlphaFoldDB" id="A0A4Q1CEF3"/>
<dbReference type="InterPro" id="IPR007627">
    <property type="entry name" value="RNA_pol_sigma70_r2"/>
</dbReference>
<feature type="domain" description="RNA polymerase sigma factor 70 region 4 type 2" evidence="6">
    <location>
        <begin position="129"/>
        <end position="181"/>
    </location>
</feature>
<gene>
    <name evidence="7" type="ORF">ESA94_20245</name>
</gene>
<dbReference type="PANTHER" id="PTHR43133">
    <property type="entry name" value="RNA POLYMERASE ECF-TYPE SIGMA FACTO"/>
    <property type="match status" value="1"/>
</dbReference>
<evidence type="ECO:0000259" key="5">
    <source>
        <dbReference type="Pfam" id="PF04542"/>
    </source>
</evidence>
<comment type="caution">
    <text evidence="7">The sequence shown here is derived from an EMBL/GenBank/DDBJ whole genome shotgun (WGS) entry which is preliminary data.</text>
</comment>
<dbReference type="Proteomes" id="UP000290204">
    <property type="component" value="Unassembled WGS sequence"/>
</dbReference>
<dbReference type="InterPro" id="IPR013324">
    <property type="entry name" value="RNA_pol_sigma_r3/r4-like"/>
</dbReference>
<dbReference type="GO" id="GO:0016987">
    <property type="term" value="F:sigma factor activity"/>
    <property type="evidence" value="ECO:0007669"/>
    <property type="project" value="UniProtKB-KW"/>
</dbReference>
<dbReference type="InterPro" id="IPR039425">
    <property type="entry name" value="RNA_pol_sigma-70-like"/>
</dbReference>
<accession>A0A4Q1CEF3</accession>
<comment type="similarity">
    <text evidence="1">Belongs to the sigma-70 factor family. ECF subfamily.</text>
</comment>
<dbReference type="OrthoDB" id="9150024at2"/>
<evidence type="ECO:0000259" key="6">
    <source>
        <dbReference type="Pfam" id="PF08281"/>
    </source>
</evidence>
<dbReference type="RefSeq" id="WP_129132776.1">
    <property type="nucleotide sequence ID" value="NZ_SDHW01000008.1"/>
</dbReference>
<dbReference type="SUPFAM" id="SSF88946">
    <property type="entry name" value="Sigma2 domain of RNA polymerase sigma factors"/>
    <property type="match status" value="1"/>
</dbReference>
<organism evidence="7 8">
    <name type="scientific">Lacibacter luteus</name>
    <dbReference type="NCBI Taxonomy" id="2508719"/>
    <lineage>
        <taxon>Bacteria</taxon>
        <taxon>Pseudomonadati</taxon>
        <taxon>Bacteroidota</taxon>
        <taxon>Chitinophagia</taxon>
        <taxon>Chitinophagales</taxon>
        <taxon>Chitinophagaceae</taxon>
        <taxon>Lacibacter</taxon>
    </lineage>
</organism>
<dbReference type="Pfam" id="PF08281">
    <property type="entry name" value="Sigma70_r4_2"/>
    <property type="match status" value="1"/>
</dbReference>
<dbReference type="InterPro" id="IPR014284">
    <property type="entry name" value="RNA_pol_sigma-70_dom"/>
</dbReference>